<evidence type="ECO:0000313" key="3">
    <source>
        <dbReference type="Proteomes" id="UP000324611"/>
    </source>
</evidence>
<keyword evidence="1" id="KW-0472">Membrane</keyword>
<evidence type="ECO:0000256" key="1">
    <source>
        <dbReference type="SAM" id="Phobius"/>
    </source>
</evidence>
<name>A0A5B2VG28_9BACT</name>
<feature type="transmembrane region" description="Helical" evidence="1">
    <location>
        <begin position="7"/>
        <end position="25"/>
    </location>
</feature>
<dbReference type="AlphaFoldDB" id="A0A5B2VG28"/>
<reference evidence="2 3" key="2">
    <citation type="submission" date="2019-09" db="EMBL/GenBank/DDBJ databases">
        <authorList>
            <person name="Jin C."/>
        </authorList>
    </citation>
    <scope>NUCLEOTIDE SEQUENCE [LARGE SCALE GENOMIC DNA]</scope>
    <source>
        <strain evidence="2 3">BN140078</strain>
    </source>
</reference>
<protein>
    <submittedName>
        <fullName evidence="2">Uncharacterized protein</fullName>
    </submittedName>
</protein>
<keyword evidence="3" id="KW-1185">Reference proteome</keyword>
<dbReference type="EMBL" id="VUOC01000004">
    <property type="protein sequence ID" value="KAA2238493.1"/>
    <property type="molecule type" value="Genomic_DNA"/>
</dbReference>
<dbReference type="RefSeq" id="WP_149839673.1">
    <property type="nucleotide sequence ID" value="NZ_VUOC01000004.1"/>
</dbReference>
<reference evidence="2 3" key="1">
    <citation type="submission" date="2019-09" db="EMBL/GenBank/DDBJ databases">
        <title>Chitinophaga ginsengihumi sp. nov., isolated from soil of ginseng rhizosphere.</title>
        <authorList>
            <person name="Lee J."/>
        </authorList>
    </citation>
    <scope>NUCLEOTIDE SEQUENCE [LARGE SCALE GENOMIC DNA]</scope>
    <source>
        <strain evidence="2 3">BN140078</strain>
    </source>
</reference>
<comment type="caution">
    <text evidence="2">The sequence shown here is derived from an EMBL/GenBank/DDBJ whole genome shotgun (WGS) entry which is preliminary data.</text>
</comment>
<proteinExistence type="predicted"/>
<keyword evidence="1" id="KW-1133">Transmembrane helix</keyword>
<keyword evidence="1" id="KW-0812">Transmembrane</keyword>
<sequence length="92" mass="10723">MFFVLIILLRILFIASMVFIIGYVFGPFAKKRTLTVFARIAAILVIVLFIATNIFAFRLNRGYAGHHSRYDRHCWYDGPRNSADSTYHLQHQ</sequence>
<gene>
    <name evidence="2" type="ORF">F0L74_19920</name>
</gene>
<organism evidence="2 3">
    <name type="scientific">Chitinophaga agrisoli</name>
    <dbReference type="NCBI Taxonomy" id="2607653"/>
    <lineage>
        <taxon>Bacteria</taxon>
        <taxon>Pseudomonadati</taxon>
        <taxon>Bacteroidota</taxon>
        <taxon>Chitinophagia</taxon>
        <taxon>Chitinophagales</taxon>
        <taxon>Chitinophagaceae</taxon>
        <taxon>Chitinophaga</taxon>
    </lineage>
</organism>
<dbReference type="Proteomes" id="UP000324611">
    <property type="component" value="Unassembled WGS sequence"/>
</dbReference>
<feature type="transmembrane region" description="Helical" evidence="1">
    <location>
        <begin position="37"/>
        <end position="59"/>
    </location>
</feature>
<evidence type="ECO:0000313" key="2">
    <source>
        <dbReference type="EMBL" id="KAA2238493.1"/>
    </source>
</evidence>
<accession>A0A5B2VG28</accession>